<feature type="compositionally biased region" description="Basic and acidic residues" evidence="1">
    <location>
        <begin position="195"/>
        <end position="228"/>
    </location>
</feature>
<proteinExistence type="predicted"/>
<dbReference type="GeneID" id="19017881"/>
<dbReference type="EMBL" id="FO082278">
    <property type="protein sequence ID" value="CCO14497.1"/>
    <property type="molecule type" value="Genomic_DNA"/>
</dbReference>
<dbReference type="AlphaFoldDB" id="K8E9Q9"/>
<evidence type="ECO:0000256" key="1">
    <source>
        <dbReference type="SAM" id="MobiDB-lite"/>
    </source>
</evidence>
<feature type="region of interest" description="Disordered" evidence="1">
    <location>
        <begin position="105"/>
        <end position="237"/>
    </location>
</feature>
<gene>
    <name evidence="2" type="ORF">Bathy01g01450</name>
</gene>
<name>K8E9Q9_9CHLO</name>
<sequence length="237" mass="27179">MSLKTEEELLGAYSTKQLAMYLRFNNFIELAETVERVELRGKHLRNCCRASSTGQEQQRREEEAGVFNVENDERIVLEVCELFGCTAEEAKRMCEELVKDFADVPWDETKNPPEGKAVVGVPIGGGGGGEGRRVLRLEDRGGDTVGGALMREVPPDGYRNPRFPSWYDKSPTNDRWRGGLSRTEYYDDEEEGEEQNDRERRLRERERKVEEREKRMDEIEARLKRLEENGGTTAPSA</sequence>
<keyword evidence="3" id="KW-1185">Reference proteome</keyword>
<protein>
    <submittedName>
        <fullName evidence="2">Uncharacterized protein</fullName>
    </submittedName>
</protein>
<evidence type="ECO:0000313" key="3">
    <source>
        <dbReference type="Proteomes" id="UP000198341"/>
    </source>
</evidence>
<dbReference type="RefSeq" id="XP_007515618.1">
    <property type="nucleotide sequence ID" value="XM_007515556.1"/>
</dbReference>
<feature type="compositionally biased region" description="Basic and acidic residues" evidence="1">
    <location>
        <begin position="130"/>
        <end position="142"/>
    </location>
</feature>
<dbReference type="KEGG" id="bpg:Bathy01g01450"/>
<dbReference type="Proteomes" id="UP000198341">
    <property type="component" value="Chromosome 1"/>
</dbReference>
<evidence type="ECO:0000313" key="2">
    <source>
        <dbReference type="EMBL" id="CCO14497.1"/>
    </source>
</evidence>
<accession>K8E9Q9</accession>
<organism evidence="2 3">
    <name type="scientific">Bathycoccus prasinos</name>
    <dbReference type="NCBI Taxonomy" id="41875"/>
    <lineage>
        <taxon>Eukaryota</taxon>
        <taxon>Viridiplantae</taxon>
        <taxon>Chlorophyta</taxon>
        <taxon>Mamiellophyceae</taxon>
        <taxon>Mamiellales</taxon>
        <taxon>Bathycoccaceae</taxon>
        <taxon>Bathycoccus</taxon>
    </lineage>
</organism>
<reference evidence="2 3" key="1">
    <citation type="submission" date="2011-10" db="EMBL/GenBank/DDBJ databases">
        <authorList>
            <person name="Genoscope - CEA"/>
        </authorList>
    </citation>
    <scope>NUCLEOTIDE SEQUENCE [LARGE SCALE GENOMIC DNA]</scope>
    <source>
        <strain evidence="2 3">RCC 1105</strain>
    </source>
</reference>